<name>A0A3E4NMI1_9BACE</name>
<dbReference type="InterPro" id="IPR046457">
    <property type="entry name" value="PMI_typeI_cat"/>
</dbReference>
<evidence type="ECO:0000313" key="10">
    <source>
        <dbReference type="Proteomes" id="UP000284495"/>
    </source>
</evidence>
<sequence>MEHIELAPLRFTPYLKSVIWGGNKLCSLKGMTQTTDKIGESWELSAVPGHLSIVESGVYSGMTIKDLIDRFGAQLLGSRVYERYEGKFPLLVKLIDAHENLSVQVHPNDELAGRKHNSLGKTEMWYILASDKDAKIYAGLNRTITLDEYERKVTDGTFTDVLATHSSLPGDVFFLPAGRVHAIGAGNLLAEIQQSSDVTYRIFDYNRRDTTGNTRELHTELAKEAIDFTVHEDYKAVTPSNEIFHAELVTCKHFRVFREIIKGEAELNFSPESFTIIMCIDGGATIEYGNGEIGISTVQTVLLPAVLSKVRFRGTATILVAQA</sequence>
<dbReference type="InterPro" id="IPR011051">
    <property type="entry name" value="RmlC_Cupin_sf"/>
</dbReference>
<dbReference type="RefSeq" id="WP_117683380.1">
    <property type="nucleotide sequence ID" value="NZ_JAASHA010000017.1"/>
</dbReference>
<evidence type="ECO:0000256" key="2">
    <source>
        <dbReference type="ARBA" id="ARBA00022833"/>
    </source>
</evidence>
<evidence type="ECO:0000313" key="11">
    <source>
        <dbReference type="Proteomes" id="UP000285503"/>
    </source>
</evidence>
<dbReference type="InterPro" id="IPR014710">
    <property type="entry name" value="RmlC-like_jellyroll"/>
</dbReference>
<dbReference type="AlphaFoldDB" id="A0A3E4NMI1"/>
<keyword evidence="6" id="KW-0413">Isomerase</keyword>
<feature type="binding site" evidence="3">
    <location>
        <position position="123"/>
    </location>
    <ligand>
        <name>Zn(2+)</name>
        <dbReference type="ChEBI" id="CHEBI:29105"/>
    </ligand>
</feature>
<comment type="caution">
    <text evidence="6">The sequence shown here is derived from an EMBL/GenBank/DDBJ whole genome shotgun (WGS) entry which is preliminary data.</text>
</comment>
<feature type="binding site" evidence="3">
    <location>
        <position position="106"/>
    </location>
    <ligand>
        <name>Zn(2+)</name>
        <dbReference type="ChEBI" id="CHEBI:29105"/>
    </ligand>
</feature>
<comment type="cofactor">
    <cofactor evidence="3">
        <name>Zn(2+)</name>
        <dbReference type="ChEBI" id="CHEBI:29105"/>
    </cofactor>
    <text evidence="3">Binds 1 zinc ion per subunit.</text>
</comment>
<dbReference type="InterPro" id="IPR051804">
    <property type="entry name" value="Carb_Metab_Reg_Kinase/Isom"/>
</dbReference>
<dbReference type="GO" id="GO:0005975">
    <property type="term" value="P:carbohydrate metabolic process"/>
    <property type="evidence" value="ECO:0007669"/>
    <property type="project" value="InterPro"/>
</dbReference>
<dbReference type="Proteomes" id="UP000285503">
    <property type="component" value="Unassembled WGS sequence"/>
</dbReference>
<protein>
    <submittedName>
        <fullName evidence="6">Mannose-6-phosphate isomerase</fullName>
    </submittedName>
</protein>
<evidence type="ECO:0000313" key="7">
    <source>
        <dbReference type="EMBL" id="RHK30018.1"/>
    </source>
</evidence>
<organism evidence="6 9">
    <name type="scientific">Bacteroides xylanisolvens</name>
    <dbReference type="NCBI Taxonomy" id="371601"/>
    <lineage>
        <taxon>Bacteria</taxon>
        <taxon>Pseudomonadati</taxon>
        <taxon>Bacteroidota</taxon>
        <taxon>Bacteroidia</taxon>
        <taxon>Bacteroidales</taxon>
        <taxon>Bacteroidaceae</taxon>
        <taxon>Bacteroides</taxon>
    </lineage>
</organism>
<evidence type="ECO:0000256" key="3">
    <source>
        <dbReference type="PIRSR" id="PIRSR036894-1"/>
    </source>
</evidence>
<dbReference type="GO" id="GO:0004476">
    <property type="term" value="F:mannose-6-phosphate isomerase activity"/>
    <property type="evidence" value="ECO:0007669"/>
    <property type="project" value="InterPro"/>
</dbReference>
<evidence type="ECO:0000313" key="8">
    <source>
        <dbReference type="EMBL" id="RHL33308.1"/>
    </source>
</evidence>
<dbReference type="GO" id="GO:0008270">
    <property type="term" value="F:zinc ion binding"/>
    <property type="evidence" value="ECO:0007669"/>
    <property type="project" value="InterPro"/>
</dbReference>
<dbReference type="EMBL" id="QRNE01000001">
    <property type="protein sequence ID" value="RHK30018.1"/>
    <property type="molecule type" value="Genomic_DNA"/>
</dbReference>
<dbReference type="CDD" id="cd07010">
    <property type="entry name" value="cupin_PMI_type_I_N_bac"/>
    <property type="match status" value="1"/>
</dbReference>
<accession>A0A3E4NMI1</accession>
<keyword evidence="1 3" id="KW-0479">Metal-binding</keyword>
<feature type="domain" description="Phosphomannose isomerase type I catalytic" evidence="5">
    <location>
        <begin position="10"/>
        <end position="117"/>
    </location>
</feature>
<feature type="binding site" evidence="3">
    <location>
        <position position="181"/>
    </location>
    <ligand>
        <name>Zn(2+)</name>
        <dbReference type="ChEBI" id="CHEBI:29105"/>
    </ligand>
</feature>
<keyword evidence="2 3" id="KW-0862">Zinc</keyword>
<dbReference type="Proteomes" id="UP000261210">
    <property type="component" value="Unassembled WGS sequence"/>
</dbReference>
<feature type="active site" evidence="4">
    <location>
        <position position="201"/>
    </location>
</feature>
<dbReference type="InterPro" id="IPR014628">
    <property type="entry name" value="Man6P_isomerase_Firm_short"/>
</dbReference>
<dbReference type="EMBL" id="QROO01000038">
    <property type="protein sequence ID" value="RHL33308.1"/>
    <property type="molecule type" value="Genomic_DNA"/>
</dbReference>
<evidence type="ECO:0000256" key="1">
    <source>
        <dbReference type="ARBA" id="ARBA00022723"/>
    </source>
</evidence>
<dbReference type="PANTHER" id="PTHR42742:SF3">
    <property type="entry name" value="FRUCTOKINASE"/>
    <property type="match status" value="1"/>
</dbReference>
<dbReference type="Proteomes" id="UP000284495">
    <property type="component" value="Unassembled WGS sequence"/>
</dbReference>
<dbReference type="Gene3D" id="2.60.120.10">
    <property type="entry name" value="Jelly Rolls"/>
    <property type="match status" value="2"/>
</dbReference>
<dbReference type="SUPFAM" id="SSF51182">
    <property type="entry name" value="RmlC-like cupins"/>
    <property type="match status" value="1"/>
</dbReference>
<gene>
    <name evidence="8" type="ORF">DW027_22560</name>
    <name evidence="7" type="ORF">DW075_00295</name>
    <name evidence="6" type="ORF">DXD03_03520</name>
</gene>
<dbReference type="PIRSF" id="PIRSF036894">
    <property type="entry name" value="PMI_Firm_short"/>
    <property type="match status" value="1"/>
</dbReference>
<proteinExistence type="predicted"/>
<reference evidence="9 10" key="1">
    <citation type="submission" date="2018-08" db="EMBL/GenBank/DDBJ databases">
        <title>A genome reference for cultivated species of the human gut microbiota.</title>
        <authorList>
            <person name="Zou Y."/>
            <person name="Xue W."/>
            <person name="Luo G."/>
        </authorList>
    </citation>
    <scope>NUCLEOTIDE SEQUENCE [LARGE SCALE GENOMIC DNA]</scope>
    <source>
        <strain evidence="8 10">AF38-2</strain>
        <strain evidence="7 11">AF46-11NS</strain>
        <strain evidence="6 9">TF10-34</strain>
    </source>
</reference>
<evidence type="ECO:0000256" key="4">
    <source>
        <dbReference type="PIRSR" id="PIRSR036894-2"/>
    </source>
</evidence>
<evidence type="ECO:0000259" key="5">
    <source>
        <dbReference type="Pfam" id="PF20511"/>
    </source>
</evidence>
<dbReference type="EMBL" id="QSQU01000004">
    <property type="protein sequence ID" value="RGK66352.1"/>
    <property type="molecule type" value="Genomic_DNA"/>
</dbReference>
<dbReference type="PANTHER" id="PTHR42742">
    <property type="entry name" value="TRANSCRIPTIONAL REPRESSOR MPRA"/>
    <property type="match status" value="1"/>
</dbReference>
<dbReference type="Pfam" id="PF20511">
    <property type="entry name" value="PMI_typeI_cat"/>
    <property type="match status" value="1"/>
</dbReference>
<evidence type="ECO:0000313" key="6">
    <source>
        <dbReference type="EMBL" id="RGK66352.1"/>
    </source>
</evidence>
<evidence type="ECO:0000313" key="9">
    <source>
        <dbReference type="Proteomes" id="UP000261210"/>
    </source>
</evidence>